<organism evidence="1 2">
    <name type="scientific">Stackebrandtia albiflava</name>
    <dbReference type="NCBI Taxonomy" id="406432"/>
    <lineage>
        <taxon>Bacteria</taxon>
        <taxon>Bacillati</taxon>
        <taxon>Actinomycetota</taxon>
        <taxon>Actinomycetes</taxon>
        <taxon>Glycomycetales</taxon>
        <taxon>Glycomycetaceae</taxon>
        <taxon>Stackebrandtia</taxon>
    </lineage>
</organism>
<proteinExistence type="predicted"/>
<keyword evidence="2" id="KW-1185">Reference proteome</keyword>
<accession>A0A562UQ70</accession>
<protein>
    <submittedName>
        <fullName evidence="1">Uncharacterized protein</fullName>
    </submittedName>
</protein>
<dbReference type="AlphaFoldDB" id="A0A562UQ70"/>
<evidence type="ECO:0000313" key="2">
    <source>
        <dbReference type="Proteomes" id="UP000321617"/>
    </source>
</evidence>
<comment type="caution">
    <text evidence="1">The sequence shown here is derived from an EMBL/GenBank/DDBJ whole genome shotgun (WGS) entry which is preliminary data.</text>
</comment>
<evidence type="ECO:0000313" key="1">
    <source>
        <dbReference type="EMBL" id="TWJ07772.1"/>
    </source>
</evidence>
<dbReference type="PROSITE" id="PS51257">
    <property type="entry name" value="PROKAR_LIPOPROTEIN"/>
    <property type="match status" value="1"/>
</dbReference>
<dbReference type="EMBL" id="VLLL01000010">
    <property type="protein sequence ID" value="TWJ07772.1"/>
    <property type="molecule type" value="Genomic_DNA"/>
</dbReference>
<dbReference type="RefSeq" id="WP_147143976.1">
    <property type="nucleotide sequence ID" value="NZ_BAABIJ010000006.1"/>
</dbReference>
<dbReference type="Proteomes" id="UP000321617">
    <property type="component" value="Unassembled WGS sequence"/>
</dbReference>
<dbReference type="OrthoDB" id="7918484at2"/>
<reference evidence="1 2" key="1">
    <citation type="journal article" date="2013" name="Stand. Genomic Sci.">
        <title>Genomic Encyclopedia of Type Strains, Phase I: The one thousand microbial genomes (KMG-I) project.</title>
        <authorList>
            <person name="Kyrpides N.C."/>
            <person name="Woyke T."/>
            <person name="Eisen J.A."/>
            <person name="Garrity G."/>
            <person name="Lilburn T.G."/>
            <person name="Beck B.J."/>
            <person name="Whitman W.B."/>
            <person name="Hugenholtz P."/>
            <person name="Klenk H.P."/>
        </authorList>
    </citation>
    <scope>NUCLEOTIDE SEQUENCE [LARGE SCALE GENOMIC DNA]</scope>
    <source>
        <strain evidence="1 2">DSM 45044</strain>
    </source>
</reference>
<gene>
    <name evidence="1" type="ORF">LX16_4935</name>
</gene>
<name>A0A562UQ70_9ACTN</name>
<sequence>MKQVRRRRLTPFGVVLASFLVIVLSGCGASPPRLEADLLIGEWDSGSDATLILTERRTFTLDNFPADLWDYGDGKLSDRLTVTGTWQLCANEPNTSFRCEPSKNGEFSSVRLRWRGVSVNGGEPLRENGTMDNIEVTEESGVLVIWLNPHPDIPEDVRTRFVKS</sequence>